<evidence type="ECO:0000313" key="3">
    <source>
        <dbReference type="Proteomes" id="UP001165422"/>
    </source>
</evidence>
<keyword evidence="3" id="KW-1185">Reference proteome</keyword>
<reference evidence="2" key="1">
    <citation type="submission" date="2021-11" db="EMBL/GenBank/DDBJ databases">
        <authorList>
            <person name="Qingchun L."/>
            <person name="Dong Z."/>
            <person name="Zongwei Q."/>
            <person name="Jia Z."/>
            <person name="Duotao L."/>
        </authorList>
    </citation>
    <scope>NUCLEOTIDE SEQUENCE</scope>
    <source>
        <strain evidence="2">WLY-B-L2</strain>
    </source>
</reference>
<keyword evidence="1" id="KW-0732">Signal</keyword>
<feature type="signal peptide" evidence="1">
    <location>
        <begin position="1"/>
        <end position="30"/>
    </location>
</feature>
<sequence>MLKIKHKIFSSLIVAAPLLVNAGVATTVHASPVNNNSCKNYETVCKSADSNNCVTIDGVKYDCSKLIQSICSGVDSTSYNCTK</sequence>
<feature type="chain" id="PRO_5045797510" evidence="1">
    <location>
        <begin position="31"/>
        <end position="83"/>
    </location>
</feature>
<proteinExistence type="predicted"/>
<name>A0ABS8N7M7_9CLOT</name>
<comment type="caution">
    <text evidence="2">The sequence shown here is derived from an EMBL/GenBank/DDBJ whole genome shotgun (WGS) entry which is preliminary data.</text>
</comment>
<evidence type="ECO:0000313" key="2">
    <source>
        <dbReference type="EMBL" id="MCC9295798.1"/>
    </source>
</evidence>
<evidence type="ECO:0000256" key="1">
    <source>
        <dbReference type="SAM" id="SignalP"/>
    </source>
</evidence>
<organism evidence="2 3">
    <name type="scientific">Clostridium aromativorans</name>
    <dbReference type="NCBI Taxonomy" id="2836848"/>
    <lineage>
        <taxon>Bacteria</taxon>
        <taxon>Bacillati</taxon>
        <taxon>Bacillota</taxon>
        <taxon>Clostridia</taxon>
        <taxon>Eubacteriales</taxon>
        <taxon>Clostridiaceae</taxon>
        <taxon>Clostridium</taxon>
    </lineage>
</organism>
<accession>A0ABS8N7M7</accession>
<dbReference type="RefSeq" id="WP_150355807.1">
    <property type="nucleotide sequence ID" value="NZ_JAJJPB010000018.1"/>
</dbReference>
<protein>
    <submittedName>
        <fullName evidence="2">Uncharacterized protein</fullName>
    </submittedName>
</protein>
<dbReference type="Proteomes" id="UP001165422">
    <property type="component" value="Unassembled WGS sequence"/>
</dbReference>
<gene>
    <name evidence="2" type="ORF">LN736_13100</name>
</gene>
<dbReference type="EMBL" id="JAJJPB010000018">
    <property type="protein sequence ID" value="MCC9295798.1"/>
    <property type="molecule type" value="Genomic_DNA"/>
</dbReference>